<sequence>MVSLAEPSDFVAMVGNAKASTEWYLDSEATCHVCNNSAIMTGLTTVKESVTVANDETADVLKSDPSTYKDAMRSRDSLLWKEAIDEEMNSLLQNNTWTLVDKPKEAKTIWCKFTSNPSQDHWDALDRLMRCLKHTQTKSTSGFIFTLGGAAVAWKCKRQSCIALSSMESEFYALASARKDAEWIRDLVMYIPLLSLKLSSVTVYCDNQGLGGLLFWGDNSGADEDSHVEQLLDRISNGVLAEDRRSAITELQQVVAESSSAQLAFGAMGFPVLLSVLKEERDDTEIIRGSLETLVSALTPIDAVQGQKNEIRPASMNSDILSRESENISLLLSLLSEDDFYVRYYTLQLLTALLTHFSNRLQESILLIPHGIIRLMDMLMDREVIRNEALLLLTHLTREAEEIQKILVFEGAFEKIFSIIKEEGGSDGGVVVQDCIELLNNLVRNNASNQILLKETIGFEPLISILKLHRGSAYNFTQQKTINLLHALETVDLLLIGGPEGETIKNANRLSNQTAFAQKKIIDHLLMLGAESQWAPVTVRCRALRCIGNLVIRNPQNCDALANKLVGEEPHIEPALNAILRILLRTTVIPEFVAADYVVKCFCEKNADGQATLASTMIQPSSGSRSNPRDEGAISFGSMLLQALVTSEPNGDLEMCSRACGVLSHILRDNAYSKDRVLQVKLEESVPSLGPPESLLFRLVKYLAFAASTKTGDKSQTITAGSRDGSYIQTIILQLLAVWLADCPNAICSFLDSPSHLTCLLERVSNPHAGVFVRGLAALVLGECVLHNNSTENGRDAFAVVDAISQKVGLTSYLAQFDELLKAFDSRFSTAVSHKPPLRSSSASMLDVHEVENHNGLDHIEDHPNLTAILDPLFVTFVRKLEAGIREEFVDVFSRTKNKASILPSDLERRDGEVDGDYIKRLKFFVENQCHDMQDLLARNSNLAEELVRSGGHGAVEISAAKPRSRRERIQTDALRNELHEAKRQLEMLKSQKAKMEEEALFYRSTSGKLESDLKSLSDAYNSLEEANHRLESELKGVKIGANSSHSEVERIRTEAREEAQKEMEAELNDLLVCLGQEQSKVEKLTTRLVELGDDVEKLLEGIGDEAGLPDEDEDIEEDE</sequence>
<evidence type="ECO:0000256" key="5">
    <source>
        <dbReference type="SAM" id="MobiDB-lite"/>
    </source>
</evidence>
<organism evidence="8 9">
    <name type="scientific">Platanthera guangdongensis</name>
    <dbReference type="NCBI Taxonomy" id="2320717"/>
    <lineage>
        <taxon>Eukaryota</taxon>
        <taxon>Viridiplantae</taxon>
        <taxon>Streptophyta</taxon>
        <taxon>Embryophyta</taxon>
        <taxon>Tracheophyta</taxon>
        <taxon>Spermatophyta</taxon>
        <taxon>Magnoliopsida</taxon>
        <taxon>Liliopsida</taxon>
        <taxon>Asparagales</taxon>
        <taxon>Orchidaceae</taxon>
        <taxon>Orchidoideae</taxon>
        <taxon>Orchideae</taxon>
        <taxon>Orchidinae</taxon>
        <taxon>Platanthera</taxon>
    </lineage>
</organism>
<feature type="region of interest" description="Disordered" evidence="5">
    <location>
        <begin position="1101"/>
        <end position="1120"/>
    </location>
</feature>
<dbReference type="SUPFAM" id="SSF48371">
    <property type="entry name" value="ARM repeat"/>
    <property type="match status" value="1"/>
</dbReference>
<feature type="domain" description="Uso1/p115-like vesicle tethering protein C-terminal" evidence="7">
    <location>
        <begin position="992"/>
        <end position="1115"/>
    </location>
</feature>
<dbReference type="InterPro" id="IPR006955">
    <property type="entry name" value="Uso1_p115_C"/>
</dbReference>
<evidence type="ECO:0000259" key="6">
    <source>
        <dbReference type="Pfam" id="PF04869"/>
    </source>
</evidence>
<evidence type="ECO:0000313" key="9">
    <source>
        <dbReference type="Proteomes" id="UP001412067"/>
    </source>
</evidence>
<evidence type="ECO:0000259" key="7">
    <source>
        <dbReference type="Pfam" id="PF04871"/>
    </source>
</evidence>
<proteinExistence type="predicted"/>
<dbReference type="EMBL" id="JBBWWR010000004">
    <property type="protein sequence ID" value="KAK8968622.1"/>
    <property type="molecule type" value="Genomic_DNA"/>
</dbReference>
<evidence type="ECO:0000256" key="3">
    <source>
        <dbReference type="ARBA" id="ARBA00023054"/>
    </source>
</evidence>
<feature type="compositionally biased region" description="Acidic residues" evidence="5">
    <location>
        <begin position="1108"/>
        <end position="1120"/>
    </location>
</feature>
<evidence type="ECO:0000256" key="2">
    <source>
        <dbReference type="ARBA" id="ARBA00023034"/>
    </source>
</evidence>
<dbReference type="Gene3D" id="1.25.10.10">
    <property type="entry name" value="Leucine-rich Repeat Variant"/>
    <property type="match status" value="1"/>
</dbReference>
<dbReference type="InterPro" id="IPR006953">
    <property type="entry name" value="Vesicle_Uso1_P115_head"/>
</dbReference>
<dbReference type="Pfam" id="PF04869">
    <property type="entry name" value="Uso1_p115_head"/>
    <property type="match status" value="1"/>
</dbReference>
<dbReference type="Proteomes" id="UP001412067">
    <property type="component" value="Unassembled WGS sequence"/>
</dbReference>
<comment type="subcellular location">
    <subcellularLocation>
        <location evidence="1">Golgi apparatus</location>
    </subcellularLocation>
</comment>
<keyword evidence="9" id="KW-1185">Reference proteome</keyword>
<dbReference type="PANTHER" id="PTHR10013:SF0">
    <property type="entry name" value="GENERAL VESICULAR TRANSPORT FACTOR P115"/>
    <property type="match status" value="1"/>
</dbReference>
<gene>
    <name evidence="8" type="primary">GC6</name>
    <name evidence="8" type="ORF">KSP40_PGU016502</name>
</gene>
<dbReference type="CDD" id="cd09272">
    <property type="entry name" value="RNase_HI_RT_Ty1"/>
    <property type="match status" value="1"/>
</dbReference>
<reference evidence="8 9" key="1">
    <citation type="journal article" date="2022" name="Nat. Plants">
        <title>Genomes of leafy and leafless Platanthera orchids illuminate the evolution of mycoheterotrophy.</title>
        <authorList>
            <person name="Li M.H."/>
            <person name="Liu K.W."/>
            <person name="Li Z."/>
            <person name="Lu H.C."/>
            <person name="Ye Q.L."/>
            <person name="Zhang D."/>
            <person name="Wang J.Y."/>
            <person name="Li Y.F."/>
            <person name="Zhong Z.M."/>
            <person name="Liu X."/>
            <person name="Yu X."/>
            <person name="Liu D.K."/>
            <person name="Tu X.D."/>
            <person name="Liu B."/>
            <person name="Hao Y."/>
            <person name="Liao X.Y."/>
            <person name="Jiang Y.T."/>
            <person name="Sun W.H."/>
            <person name="Chen J."/>
            <person name="Chen Y.Q."/>
            <person name="Ai Y."/>
            <person name="Zhai J.W."/>
            <person name="Wu S.S."/>
            <person name="Zhou Z."/>
            <person name="Hsiao Y.Y."/>
            <person name="Wu W.L."/>
            <person name="Chen Y.Y."/>
            <person name="Lin Y.F."/>
            <person name="Hsu J.L."/>
            <person name="Li C.Y."/>
            <person name="Wang Z.W."/>
            <person name="Zhao X."/>
            <person name="Zhong W.Y."/>
            <person name="Ma X.K."/>
            <person name="Ma L."/>
            <person name="Huang J."/>
            <person name="Chen G.Z."/>
            <person name="Huang M.Z."/>
            <person name="Huang L."/>
            <person name="Peng D.H."/>
            <person name="Luo Y.B."/>
            <person name="Zou S.Q."/>
            <person name="Chen S.P."/>
            <person name="Lan S."/>
            <person name="Tsai W.C."/>
            <person name="Van de Peer Y."/>
            <person name="Liu Z.J."/>
        </authorList>
    </citation>
    <scope>NUCLEOTIDE SEQUENCE [LARGE SCALE GENOMIC DNA]</scope>
    <source>
        <strain evidence="8">Lor288</strain>
    </source>
</reference>
<dbReference type="InterPro" id="IPR016024">
    <property type="entry name" value="ARM-type_fold"/>
</dbReference>
<feature type="domain" description="Vesicle tethering protein Uso1/P115-like head" evidence="6">
    <location>
        <begin position="593"/>
        <end position="885"/>
    </location>
</feature>
<name>A0ABR2MWP5_9ASPA</name>
<feature type="coiled-coil region" evidence="4">
    <location>
        <begin position="965"/>
        <end position="1034"/>
    </location>
</feature>
<dbReference type="InterPro" id="IPR011989">
    <property type="entry name" value="ARM-like"/>
</dbReference>
<comment type="caution">
    <text evidence="8">The sequence shown here is derived from an EMBL/GenBank/DDBJ whole genome shotgun (WGS) entry which is preliminary data.</text>
</comment>
<keyword evidence="3 4" id="KW-0175">Coiled coil</keyword>
<evidence type="ECO:0000313" key="8">
    <source>
        <dbReference type="EMBL" id="KAK8968622.1"/>
    </source>
</evidence>
<accession>A0ABR2MWP5</accession>
<evidence type="ECO:0000256" key="1">
    <source>
        <dbReference type="ARBA" id="ARBA00004555"/>
    </source>
</evidence>
<evidence type="ECO:0000256" key="4">
    <source>
        <dbReference type="SAM" id="Coils"/>
    </source>
</evidence>
<dbReference type="InterPro" id="IPR024095">
    <property type="entry name" value="Vesicle_P115"/>
</dbReference>
<protein>
    <submittedName>
        <fullName evidence="8">Golgin candidate 6</fullName>
    </submittedName>
</protein>
<keyword evidence="2" id="KW-0333">Golgi apparatus</keyword>
<dbReference type="PANTHER" id="PTHR10013">
    <property type="entry name" value="GENERAL VESICULAR TRANSPORT FACTOR P115"/>
    <property type="match status" value="1"/>
</dbReference>
<dbReference type="Pfam" id="PF04871">
    <property type="entry name" value="Uso1_p115_C"/>
    <property type="match status" value="1"/>
</dbReference>